<dbReference type="InterPro" id="IPR016032">
    <property type="entry name" value="Sig_transdc_resp-reg_C-effctor"/>
</dbReference>
<keyword evidence="2" id="KW-0597">Phosphoprotein</keyword>
<evidence type="ECO:0000256" key="2">
    <source>
        <dbReference type="PROSITE-ProRule" id="PRU00169"/>
    </source>
</evidence>
<evidence type="ECO:0000313" key="4">
    <source>
        <dbReference type="EMBL" id="RLP76861.1"/>
    </source>
</evidence>
<evidence type="ECO:0000256" key="1">
    <source>
        <dbReference type="ARBA" id="ARBA00023125"/>
    </source>
</evidence>
<keyword evidence="1 4" id="KW-0238">DNA-binding</keyword>
<dbReference type="SUPFAM" id="SSF46894">
    <property type="entry name" value="C-terminal effector domain of the bipartite response regulators"/>
    <property type="match status" value="1"/>
</dbReference>
<reference evidence="4 5" key="1">
    <citation type="submission" date="2018-10" db="EMBL/GenBank/DDBJ databases">
        <authorList>
            <person name="Li J."/>
        </authorList>
    </citation>
    <scope>NUCLEOTIDE SEQUENCE [LARGE SCALE GENOMIC DNA]</scope>
    <source>
        <strain evidence="4 5">IF 016277</strain>
    </source>
</reference>
<dbReference type="Gene3D" id="3.40.50.2300">
    <property type="match status" value="1"/>
</dbReference>
<dbReference type="InterPro" id="IPR001789">
    <property type="entry name" value="Sig_transdc_resp-reg_receiver"/>
</dbReference>
<dbReference type="GO" id="GO:0006355">
    <property type="term" value="P:regulation of DNA-templated transcription"/>
    <property type="evidence" value="ECO:0007669"/>
    <property type="project" value="InterPro"/>
</dbReference>
<dbReference type="EMBL" id="RCUX01000003">
    <property type="protein sequence ID" value="RLP76861.1"/>
    <property type="molecule type" value="Genomic_DNA"/>
</dbReference>
<feature type="modified residue" description="4-aspartylphosphate" evidence="2">
    <location>
        <position position="65"/>
    </location>
</feature>
<organism evidence="4 5">
    <name type="scientific">Mycetocola tolaasinivorans</name>
    <dbReference type="NCBI Taxonomy" id="76635"/>
    <lineage>
        <taxon>Bacteria</taxon>
        <taxon>Bacillati</taxon>
        <taxon>Actinomycetota</taxon>
        <taxon>Actinomycetes</taxon>
        <taxon>Micrococcales</taxon>
        <taxon>Microbacteriaceae</taxon>
        <taxon>Mycetocola</taxon>
    </lineage>
</organism>
<name>A0A3L7AB19_9MICO</name>
<evidence type="ECO:0000259" key="3">
    <source>
        <dbReference type="PROSITE" id="PS50110"/>
    </source>
</evidence>
<dbReference type="PROSITE" id="PS50110">
    <property type="entry name" value="RESPONSE_REGULATORY"/>
    <property type="match status" value="1"/>
</dbReference>
<dbReference type="InterPro" id="IPR036388">
    <property type="entry name" value="WH-like_DNA-bd_sf"/>
</dbReference>
<dbReference type="PANTHER" id="PTHR43214">
    <property type="entry name" value="TWO-COMPONENT RESPONSE REGULATOR"/>
    <property type="match status" value="1"/>
</dbReference>
<dbReference type="InterPro" id="IPR039420">
    <property type="entry name" value="WalR-like"/>
</dbReference>
<keyword evidence="5" id="KW-1185">Reference proteome</keyword>
<gene>
    <name evidence="4" type="ORF">D9V32_04285</name>
</gene>
<dbReference type="Proteomes" id="UP000272503">
    <property type="component" value="Unassembled WGS sequence"/>
</dbReference>
<dbReference type="InterPro" id="IPR011006">
    <property type="entry name" value="CheY-like_superfamily"/>
</dbReference>
<dbReference type="Gene3D" id="1.10.10.10">
    <property type="entry name" value="Winged helix-like DNA-binding domain superfamily/Winged helix DNA-binding domain"/>
    <property type="match status" value="1"/>
</dbReference>
<sequence length="226" mass="24769">MSEQDTRIARVALVEDHLLQRTRTEEILSRTGEYRVVFSGPTAPDFVRWVESVPREERPHLLVLDLMVDRQPSVSPAQVEKMVRAGLTVLVLSALASPVLVRQVLRAGVAGIVGKRDSEDDILAAVRAVLAGEQWMTTELATVIAGDPERPALSVQEERALVLYASGLSIEEVGTAMNIGRETAKQYLDRVKKKYAGAGVSVRTQLDFGRVAWAEGYLDPSLPQAP</sequence>
<dbReference type="OrthoDB" id="4928917at2"/>
<accession>A0A3L7AB19</accession>
<dbReference type="SUPFAM" id="SSF52172">
    <property type="entry name" value="CheY-like"/>
    <property type="match status" value="1"/>
</dbReference>
<dbReference type="RefSeq" id="WP_121647671.1">
    <property type="nucleotide sequence ID" value="NZ_RCUX01000003.1"/>
</dbReference>
<feature type="domain" description="Response regulatory" evidence="3">
    <location>
        <begin position="10"/>
        <end position="130"/>
    </location>
</feature>
<protein>
    <submittedName>
        <fullName evidence="4">DNA-binding response regulator</fullName>
    </submittedName>
</protein>
<dbReference type="GO" id="GO:0003677">
    <property type="term" value="F:DNA binding"/>
    <property type="evidence" value="ECO:0007669"/>
    <property type="project" value="UniProtKB-KW"/>
</dbReference>
<comment type="caution">
    <text evidence="4">The sequence shown here is derived from an EMBL/GenBank/DDBJ whole genome shotgun (WGS) entry which is preliminary data.</text>
</comment>
<proteinExistence type="predicted"/>
<dbReference type="AlphaFoldDB" id="A0A3L7AB19"/>
<dbReference type="GO" id="GO:0000160">
    <property type="term" value="P:phosphorelay signal transduction system"/>
    <property type="evidence" value="ECO:0007669"/>
    <property type="project" value="InterPro"/>
</dbReference>
<evidence type="ECO:0000313" key="5">
    <source>
        <dbReference type="Proteomes" id="UP000272503"/>
    </source>
</evidence>
<dbReference type="SMART" id="SM00448">
    <property type="entry name" value="REC"/>
    <property type="match status" value="1"/>
</dbReference>